<dbReference type="GO" id="GO:0016567">
    <property type="term" value="P:protein ubiquitination"/>
    <property type="evidence" value="ECO:0007669"/>
    <property type="project" value="InterPro"/>
</dbReference>
<evidence type="ECO:0000313" key="5">
    <source>
        <dbReference type="Proteomes" id="UP000053831"/>
    </source>
</evidence>
<dbReference type="EMBL" id="LGSR01000022">
    <property type="protein sequence ID" value="KOS17574.1"/>
    <property type="molecule type" value="Genomic_DNA"/>
</dbReference>
<evidence type="ECO:0000259" key="3">
    <source>
        <dbReference type="SMART" id="SM00504"/>
    </source>
</evidence>
<dbReference type="InterPro" id="IPR013083">
    <property type="entry name" value="Znf_RING/FYVE/PHD"/>
</dbReference>
<evidence type="ECO:0000256" key="2">
    <source>
        <dbReference type="ARBA" id="ARBA00023110"/>
    </source>
</evidence>
<dbReference type="InterPro" id="IPR003613">
    <property type="entry name" value="Ubox_domain"/>
</dbReference>
<evidence type="ECO:0000256" key="1">
    <source>
        <dbReference type="ARBA" id="ARBA00013194"/>
    </source>
</evidence>
<accession>A0A0M8MZQ8</accession>
<gene>
    <name evidence="4" type="ORF">ESCO_003163</name>
</gene>
<dbReference type="Proteomes" id="UP000053831">
    <property type="component" value="Unassembled WGS sequence"/>
</dbReference>
<dbReference type="OrthoDB" id="5420221at2759"/>
<dbReference type="GO" id="GO:0003755">
    <property type="term" value="F:peptidyl-prolyl cis-trans isomerase activity"/>
    <property type="evidence" value="ECO:0007669"/>
    <property type="project" value="UniProtKB-KW"/>
</dbReference>
<dbReference type="SUPFAM" id="SSF57850">
    <property type="entry name" value="RING/U-box"/>
    <property type="match status" value="1"/>
</dbReference>
<organism evidence="4 5">
    <name type="scientific">Escovopsis weberi</name>
    <dbReference type="NCBI Taxonomy" id="150374"/>
    <lineage>
        <taxon>Eukaryota</taxon>
        <taxon>Fungi</taxon>
        <taxon>Dikarya</taxon>
        <taxon>Ascomycota</taxon>
        <taxon>Pezizomycotina</taxon>
        <taxon>Sordariomycetes</taxon>
        <taxon>Hypocreomycetidae</taxon>
        <taxon>Hypocreales</taxon>
        <taxon>Hypocreaceae</taxon>
        <taxon>Escovopsis</taxon>
    </lineage>
</organism>
<dbReference type="GO" id="GO:0004842">
    <property type="term" value="F:ubiquitin-protein transferase activity"/>
    <property type="evidence" value="ECO:0007669"/>
    <property type="project" value="InterPro"/>
</dbReference>
<protein>
    <recommendedName>
        <fullName evidence="1">peptidylprolyl isomerase</fullName>
        <ecNumber evidence="1">5.2.1.8</ecNumber>
    </recommendedName>
</protein>
<proteinExistence type="predicted"/>
<evidence type="ECO:0000313" key="4">
    <source>
        <dbReference type="EMBL" id="KOS17574.1"/>
    </source>
</evidence>
<comment type="caution">
    <text evidence="4">The sequence shown here is derived from an EMBL/GenBank/DDBJ whole genome shotgun (WGS) entry which is preliminary data.</text>
</comment>
<reference evidence="4 5" key="1">
    <citation type="submission" date="2015-07" db="EMBL/GenBank/DDBJ databases">
        <title>The genome of the fungus Escovopsis weberi, a specialized disease agent of ant agriculture.</title>
        <authorList>
            <person name="de Man T.J."/>
            <person name="Stajich J.E."/>
            <person name="Kubicek C.P."/>
            <person name="Chenthamara K."/>
            <person name="Atanasova L."/>
            <person name="Druzhinina I.S."/>
            <person name="Birnbaum S."/>
            <person name="Barribeau S.M."/>
            <person name="Teiling C."/>
            <person name="Suen G."/>
            <person name="Currie C."/>
            <person name="Gerardo N.M."/>
        </authorList>
    </citation>
    <scope>NUCLEOTIDE SEQUENCE [LARGE SCALE GENOMIC DNA]</scope>
</reference>
<dbReference type="Gene3D" id="3.30.40.10">
    <property type="entry name" value="Zinc/RING finger domain, C3HC4 (zinc finger)"/>
    <property type="match status" value="1"/>
</dbReference>
<feature type="domain" description="U-box" evidence="3">
    <location>
        <begin position="328"/>
        <end position="391"/>
    </location>
</feature>
<keyword evidence="2" id="KW-0697">Rotamase</keyword>
<name>A0A0M8MZQ8_ESCWE</name>
<keyword evidence="5" id="KW-1185">Reference proteome</keyword>
<dbReference type="AlphaFoldDB" id="A0A0M8MZQ8"/>
<dbReference type="EC" id="5.2.1.8" evidence="1"/>
<dbReference type="Pfam" id="PF04564">
    <property type="entry name" value="U-box"/>
    <property type="match status" value="1"/>
</dbReference>
<sequence>MEPKLSAAEQAMRDYDAEFERLNSLAEAEVEAEQTRIRNAFSDALRDAQKNGAYVDALSPEMIMARGSLPNGTSKGFCNGIFAGLMPNTQKTDRPTDQILYGFIFGAVAQLALGMGKVMTAAPAARTAAFRELVHDACFAAAASGTAVWLARKLEEWLVANTSKILAVLMNVEAAEKLAFQFTQNAINVSTTCSTFLQGAFLATTSLWHGSKSAWAKYNRDNATASLEWKKVKEALALDNLVRVFVSALSGAVIATTVAPAAGTGFLGFTVPCLVFFVSQWMLEHIITRKKTYGGWSGWLSSWLMEYQGAHVWTGGDFDFYEDRVTHQLKCSISLEVVVDPIRSIRTGVIYERAKLYAWLDERGTDPLTRRRTTKLDYIDAPMAKQHAARVAGFLGAFAFRSP</sequence>
<dbReference type="SMART" id="SM00504">
    <property type="entry name" value="Ubox"/>
    <property type="match status" value="1"/>
</dbReference>
<keyword evidence="2" id="KW-0413">Isomerase</keyword>